<dbReference type="Proteomes" id="UP000198157">
    <property type="component" value="Unassembled WGS sequence"/>
</dbReference>
<sequence>MISTSEFTVGSASSCAALSLILPRHDSDQALLIGTSKLGKTAVLILTGSHQFTWFEADGADGWVGLVFPGVRIEIDETSVFSADYSRALPGNLVREGTSLYVRAKAHGFGGFDAIIVESDLPTTGDLSAGFAKWQVVLGSGHEKRVLWQVGNGPDAPPGPSR</sequence>
<accession>A0A246HL34</accession>
<proteinExistence type="predicted"/>
<comment type="caution">
    <text evidence="1">The sequence shown here is derived from an EMBL/GenBank/DDBJ whole genome shotgun (WGS) entry which is preliminary data.</text>
</comment>
<gene>
    <name evidence="1" type="ORF">CEE60_12310</name>
    <name evidence="2" type="ORF">E5352_12015</name>
</gene>
<evidence type="ECO:0000313" key="3">
    <source>
        <dbReference type="Proteomes" id="UP000198157"/>
    </source>
</evidence>
<reference evidence="2 4" key="2">
    <citation type="submission" date="2019-04" db="EMBL/GenBank/DDBJ databases">
        <title>Microbes associate with the intestines of laboratory mice.</title>
        <authorList>
            <person name="Navarre W."/>
            <person name="Wong E."/>
            <person name="Huang K."/>
            <person name="Tropini C."/>
            <person name="Ng K."/>
            <person name="Yu B."/>
        </authorList>
    </citation>
    <scope>NUCLEOTIDE SEQUENCE [LARGE SCALE GENOMIC DNA]</scope>
    <source>
        <strain evidence="2 4">NM62_B4-13</strain>
    </source>
</reference>
<name>A0A246HL34_STEMA</name>
<evidence type="ECO:0000313" key="2">
    <source>
        <dbReference type="EMBL" id="TGY33656.1"/>
    </source>
</evidence>
<evidence type="ECO:0000313" key="1">
    <source>
        <dbReference type="EMBL" id="OWQ52520.1"/>
    </source>
</evidence>
<reference evidence="1 3" key="1">
    <citation type="submission" date="2017-06" db="EMBL/GenBank/DDBJ databases">
        <authorList>
            <person name="Kim H.J."/>
            <person name="Triplett B.A."/>
        </authorList>
    </citation>
    <scope>NUCLEOTIDE SEQUENCE [LARGE SCALE GENOMIC DNA]</scope>
    <source>
        <strain evidence="1 3">13146</strain>
    </source>
</reference>
<organism evidence="1 3">
    <name type="scientific">Stenotrophomonas maltophilia</name>
    <name type="common">Pseudomonas maltophilia</name>
    <name type="synonym">Xanthomonas maltophilia</name>
    <dbReference type="NCBI Taxonomy" id="40324"/>
    <lineage>
        <taxon>Bacteria</taxon>
        <taxon>Pseudomonadati</taxon>
        <taxon>Pseudomonadota</taxon>
        <taxon>Gammaproteobacteria</taxon>
        <taxon>Lysobacterales</taxon>
        <taxon>Lysobacteraceae</taxon>
        <taxon>Stenotrophomonas</taxon>
        <taxon>Stenotrophomonas maltophilia group</taxon>
    </lineage>
</organism>
<protein>
    <submittedName>
        <fullName evidence="1">Uncharacterized protein</fullName>
    </submittedName>
</protein>
<dbReference type="EMBL" id="NIVS01000029">
    <property type="protein sequence ID" value="OWQ52520.1"/>
    <property type="molecule type" value="Genomic_DNA"/>
</dbReference>
<dbReference type="RefSeq" id="WP_088434126.1">
    <property type="nucleotide sequence ID" value="NZ_SRYW01000009.1"/>
</dbReference>
<dbReference type="AlphaFoldDB" id="A0A246HL34"/>
<dbReference type="Proteomes" id="UP000306631">
    <property type="component" value="Unassembled WGS sequence"/>
</dbReference>
<dbReference type="EMBL" id="SRYW01000009">
    <property type="protein sequence ID" value="TGY33656.1"/>
    <property type="molecule type" value="Genomic_DNA"/>
</dbReference>
<dbReference type="OrthoDB" id="6058471at2"/>
<evidence type="ECO:0000313" key="4">
    <source>
        <dbReference type="Proteomes" id="UP000306631"/>
    </source>
</evidence>